<accession>A0A2T4AAW9</accession>
<dbReference type="AlphaFoldDB" id="A0A2T4AAW9"/>
<gene>
    <name evidence="1" type="ORF">M431DRAFT_452506</name>
</gene>
<reference evidence="1 2" key="1">
    <citation type="submission" date="2016-07" db="EMBL/GenBank/DDBJ databases">
        <title>Multiple horizontal gene transfer events from other fungi enriched the ability of initially mycotrophic Trichoderma (Ascomycota) to feed on dead plant biomass.</title>
        <authorList>
            <consortium name="DOE Joint Genome Institute"/>
            <person name="Aerts A."/>
            <person name="Atanasova L."/>
            <person name="Chenthamara K."/>
            <person name="Zhang J."/>
            <person name="Grujic M."/>
            <person name="Henrissat B."/>
            <person name="Kuo A."/>
            <person name="Salamov A."/>
            <person name="Lipzen A."/>
            <person name="Labutti K."/>
            <person name="Barry K."/>
            <person name="Miao Y."/>
            <person name="Rahimi M.J."/>
            <person name="Shen Q."/>
            <person name="Grigoriev I.V."/>
            <person name="Kubicek C.P."/>
            <person name="Druzhinina I.S."/>
        </authorList>
    </citation>
    <scope>NUCLEOTIDE SEQUENCE [LARGE SCALE GENOMIC DNA]</scope>
    <source>
        <strain evidence="1 2">CBS 226.95</strain>
    </source>
</reference>
<evidence type="ECO:0000313" key="1">
    <source>
        <dbReference type="EMBL" id="PTB54206.1"/>
    </source>
</evidence>
<organism evidence="1 2">
    <name type="scientific">Trichoderma harzianum CBS 226.95</name>
    <dbReference type="NCBI Taxonomy" id="983964"/>
    <lineage>
        <taxon>Eukaryota</taxon>
        <taxon>Fungi</taxon>
        <taxon>Dikarya</taxon>
        <taxon>Ascomycota</taxon>
        <taxon>Pezizomycotina</taxon>
        <taxon>Sordariomycetes</taxon>
        <taxon>Hypocreomycetidae</taxon>
        <taxon>Hypocreales</taxon>
        <taxon>Hypocreaceae</taxon>
        <taxon>Trichoderma</taxon>
    </lineage>
</organism>
<dbReference type="EMBL" id="KZ679681">
    <property type="protein sequence ID" value="PTB54206.1"/>
    <property type="molecule type" value="Genomic_DNA"/>
</dbReference>
<name>A0A2T4AAW9_TRIHA</name>
<dbReference type="Proteomes" id="UP000241690">
    <property type="component" value="Unassembled WGS sequence"/>
</dbReference>
<protein>
    <submittedName>
        <fullName evidence="1">Uncharacterized protein</fullName>
    </submittedName>
</protein>
<sequence length="124" mass="13983">MYLEPECNAASVWGATLQVLATARISLDWAPFGVPWPSLHDAWKALPWNQVASGFHVYSILTSLTRTHSFFSPLPSFLCPVLYPLCSILNIIISIFPVSETRCFYAFAQPESYPLRSWTPEPCM</sequence>
<dbReference type="RefSeq" id="XP_024773883.1">
    <property type="nucleotide sequence ID" value="XM_024915285.1"/>
</dbReference>
<proteinExistence type="predicted"/>
<evidence type="ECO:0000313" key="2">
    <source>
        <dbReference type="Proteomes" id="UP000241690"/>
    </source>
</evidence>
<dbReference type="GeneID" id="36623852"/>
<keyword evidence="2" id="KW-1185">Reference proteome</keyword>